<accession>E1YKZ6</accession>
<feature type="chain" id="PRO_5003155146" evidence="1">
    <location>
        <begin position="27"/>
        <end position="120"/>
    </location>
</feature>
<reference evidence="2" key="1">
    <citation type="journal article" date="2011" name="Environ. Microbiol.">
        <title>Genomic insights into the metabolic potential of the polycyclic aromatic hydrocarbon degrading sulfate-reducing Deltaproteobacterium N47.</title>
        <authorList>
            <person name="Bergmann F."/>
            <person name="Selesi D."/>
            <person name="Weinmaier T."/>
            <person name="Tischler P."/>
            <person name="Rattei T."/>
            <person name="Meckenstock R.U."/>
        </authorList>
    </citation>
    <scope>NUCLEOTIDE SEQUENCE</scope>
</reference>
<sequence>MKINMMFSCFMLSLLILLFNFCPGQAMELPRVIDKTNCAQYKDLLVPAMYRAVEKGDFVISPGNINFQYKHPDSFIAAGNKNAGKFDISSEGDLIEKNTGKVPCYNIYGYPFRVILFFEQ</sequence>
<organism evidence="2">
    <name type="scientific">uncultured Desulfobacterium sp</name>
    <dbReference type="NCBI Taxonomy" id="201089"/>
    <lineage>
        <taxon>Bacteria</taxon>
        <taxon>Pseudomonadati</taxon>
        <taxon>Thermodesulfobacteriota</taxon>
        <taxon>Desulfobacteria</taxon>
        <taxon>Desulfobacterales</taxon>
        <taxon>Desulfobacteriaceae</taxon>
        <taxon>Desulfobacterium</taxon>
        <taxon>environmental samples</taxon>
    </lineage>
</organism>
<dbReference type="AlphaFoldDB" id="E1YKZ6"/>
<proteinExistence type="predicted"/>
<feature type="signal peptide" evidence="1">
    <location>
        <begin position="1"/>
        <end position="26"/>
    </location>
</feature>
<gene>
    <name evidence="2" type="ORF">N47_E42910</name>
</gene>
<evidence type="ECO:0000313" key="2">
    <source>
        <dbReference type="EMBL" id="CBX30779.1"/>
    </source>
</evidence>
<protein>
    <submittedName>
        <fullName evidence="2">Uncharacterized protein</fullName>
    </submittedName>
</protein>
<name>E1YKZ6_9BACT</name>
<evidence type="ECO:0000256" key="1">
    <source>
        <dbReference type="SAM" id="SignalP"/>
    </source>
</evidence>
<dbReference type="EMBL" id="FR695877">
    <property type="protein sequence ID" value="CBX30779.1"/>
    <property type="molecule type" value="Genomic_DNA"/>
</dbReference>
<keyword evidence="1" id="KW-0732">Signal</keyword>